<keyword evidence="3" id="KW-1185">Reference proteome</keyword>
<evidence type="ECO:0000259" key="1">
    <source>
        <dbReference type="Pfam" id="PF04101"/>
    </source>
</evidence>
<organism evidence="2 3">
    <name type="scientific">Salinimicrobium flavum</name>
    <dbReference type="NCBI Taxonomy" id="1737065"/>
    <lineage>
        <taxon>Bacteria</taxon>
        <taxon>Pseudomonadati</taxon>
        <taxon>Bacteroidota</taxon>
        <taxon>Flavobacteriia</taxon>
        <taxon>Flavobacteriales</taxon>
        <taxon>Flavobacteriaceae</taxon>
        <taxon>Salinimicrobium</taxon>
    </lineage>
</organism>
<dbReference type="EMBL" id="JBHULT010000006">
    <property type="protein sequence ID" value="MFD2517078.1"/>
    <property type="molecule type" value="Genomic_DNA"/>
</dbReference>
<dbReference type="Pfam" id="PF04101">
    <property type="entry name" value="Glyco_tran_28_C"/>
    <property type="match status" value="1"/>
</dbReference>
<reference evidence="3" key="1">
    <citation type="journal article" date="2019" name="Int. J. Syst. Evol. Microbiol.">
        <title>The Global Catalogue of Microorganisms (GCM) 10K type strain sequencing project: providing services to taxonomists for standard genome sequencing and annotation.</title>
        <authorList>
            <consortium name="The Broad Institute Genomics Platform"/>
            <consortium name="The Broad Institute Genome Sequencing Center for Infectious Disease"/>
            <person name="Wu L."/>
            <person name="Ma J."/>
        </authorList>
    </citation>
    <scope>NUCLEOTIDE SEQUENCE [LARGE SCALE GENOMIC DNA]</scope>
    <source>
        <strain evidence="3">KCTC 42585</strain>
    </source>
</reference>
<gene>
    <name evidence="2" type="ORF">ACFSTG_04175</name>
</gene>
<proteinExistence type="predicted"/>
<dbReference type="Gene3D" id="3.40.50.2000">
    <property type="entry name" value="Glycogen Phosphorylase B"/>
    <property type="match status" value="1"/>
</dbReference>
<comment type="caution">
    <text evidence="2">The sequence shown here is derived from an EMBL/GenBank/DDBJ whole genome shotgun (WGS) entry which is preliminary data.</text>
</comment>
<feature type="domain" description="Glycosyl transferase family 28 C-terminal" evidence="1">
    <location>
        <begin position="238"/>
        <end position="328"/>
    </location>
</feature>
<dbReference type="SUPFAM" id="SSF53756">
    <property type="entry name" value="UDP-Glycosyltransferase/glycogen phosphorylase"/>
    <property type="match status" value="1"/>
</dbReference>
<sequence>MRKKRILVAPINWGLGHATRCIPLIRQLEGNGFEPVLASDGPALFLLKKEFPHLRSYELPSYNITYTTKGSLLKWKLLRDTPSILSNIRKEIKVTRTIVEQENLSGIISDSRFGVRHKHVRSAFITHQLNVLSGNTTFLSSKLHRRYIRKFDQCWVPDAPGKNNLSGFLGHLKKSPAEEIKYLGILSRFQKKNVPIIIYDRMILLSGPEPQRTLLEEKLLSAFNGTGEKIIFIRGVMTEEPFPVTNPNIKLHNYLFGEELEDAINSSRMIISRSGYTTLMDLAVLEKMAFFIPTPGQFEQEYLANRLMKLGITPFCKQEEFDLSKLATTGKFSGLRDPGFSCDSPGLFGLFKGE</sequence>
<evidence type="ECO:0000313" key="3">
    <source>
        <dbReference type="Proteomes" id="UP001597468"/>
    </source>
</evidence>
<protein>
    <submittedName>
        <fullName evidence="2">Glycosyltransferase</fullName>
    </submittedName>
</protein>
<name>A0ABW5IUG9_9FLAO</name>
<evidence type="ECO:0000313" key="2">
    <source>
        <dbReference type="EMBL" id="MFD2517078.1"/>
    </source>
</evidence>
<dbReference type="InterPro" id="IPR007235">
    <property type="entry name" value="Glyco_trans_28_C"/>
</dbReference>
<dbReference type="Proteomes" id="UP001597468">
    <property type="component" value="Unassembled WGS sequence"/>
</dbReference>
<dbReference type="RefSeq" id="WP_380748774.1">
    <property type="nucleotide sequence ID" value="NZ_JBHULT010000006.1"/>
</dbReference>
<accession>A0ABW5IUG9</accession>